<organism evidence="1 2">
    <name type="scientific">Nocardia macrotermitis</name>
    <dbReference type="NCBI Taxonomy" id="2585198"/>
    <lineage>
        <taxon>Bacteria</taxon>
        <taxon>Bacillati</taxon>
        <taxon>Actinomycetota</taxon>
        <taxon>Actinomycetes</taxon>
        <taxon>Mycobacteriales</taxon>
        <taxon>Nocardiaceae</taxon>
        <taxon>Nocardia</taxon>
    </lineage>
</organism>
<gene>
    <name evidence="1" type="ORF">NRB20_27340</name>
</gene>
<keyword evidence="2" id="KW-1185">Reference proteome</keyword>
<reference evidence="1 2" key="1">
    <citation type="submission" date="2019-10" db="EMBL/GenBank/DDBJ databases">
        <title>Nocardia macrotermitis sp. nov. and Nocardia aurantia sp. nov., isolated from the gut of fungus growing-termite Macrotermes natalensis.</title>
        <authorList>
            <person name="Benndorf R."/>
            <person name="Schwitalla J."/>
            <person name="Martin K."/>
            <person name="De Beer W."/>
            <person name="Kaster A.-K."/>
            <person name="Vollmers J."/>
            <person name="Poulsen M."/>
            <person name="Beemelmanns C."/>
        </authorList>
    </citation>
    <scope>NUCLEOTIDE SEQUENCE [LARGE SCALE GENOMIC DNA]</scope>
    <source>
        <strain evidence="1 2">RB20</strain>
    </source>
</reference>
<dbReference type="Gene3D" id="3.30.110.190">
    <property type="match status" value="1"/>
</dbReference>
<name>A0A7K0D304_9NOCA</name>
<dbReference type="EMBL" id="WEGK01000005">
    <property type="protein sequence ID" value="MQY19642.1"/>
    <property type="molecule type" value="Genomic_DNA"/>
</dbReference>
<protein>
    <recommendedName>
        <fullName evidence="3">DUF4393 domain-containing protein</fullName>
    </recommendedName>
</protein>
<proteinExistence type="predicted"/>
<evidence type="ECO:0000313" key="2">
    <source>
        <dbReference type="Proteomes" id="UP000438448"/>
    </source>
</evidence>
<dbReference type="InterPro" id="IPR025506">
    <property type="entry name" value="Abi_alpha"/>
</dbReference>
<evidence type="ECO:0000313" key="1">
    <source>
        <dbReference type="EMBL" id="MQY19642.1"/>
    </source>
</evidence>
<dbReference type="Pfam" id="PF14337">
    <property type="entry name" value="Abi_alpha"/>
    <property type="match status" value="1"/>
</dbReference>
<dbReference type="AlphaFoldDB" id="A0A7K0D304"/>
<sequence>MALSDPVRAAAGLVQVAASAAAEATSWSVDTARDITGNVVRGSMAGRPPRELLTEAGEQMRESVRQALGIPAPQADSTPEPSSTLRERGAELLRHSARVRTGEGEHPAYARILSELTPDEARILRFLYLDGPQPTLDVRTGRALSPGAQRIEMGLNLIGEEAALHSPDRTAHYLTNLSRLGLIDFTVEPLDNPARYQLLEAQPQARALLSRTRPRVKIRYCSIVLTGFGGDFVCCCLPVPPIDKAL</sequence>
<dbReference type="RefSeq" id="WP_153410459.1">
    <property type="nucleotide sequence ID" value="NZ_WEGK01000005.1"/>
</dbReference>
<evidence type="ECO:0008006" key="3">
    <source>
        <dbReference type="Google" id="ProtNLM"/>
    </source>
</evidence>
<accession>A0A7K0D304</accession>
<dbReference type="Proteomes" id="UP000438448">
    <property type="component" value="Unassembled WGS sequence"/>
</dbReference>
<comment type="caution">
    <text evidence="1">The sequence shown here is derived from an EMBL/GenBank/DDBJ whole genome shotgun (WGS) entry which is preliminary data.</text>
</comment>
<dbReference type="OrthoDB" id="3761621at2"/>